<evidence type="ECO:0000313" key="1">
    <source>
        <dbReference type="EMBL" id="MCI75357.1"/>
    </source>
</evidence>
<keyword evidence="2" id="KW-1185">Reference proteome</keyword>
<proteinExistence type="predicted"/>
<sequence length="78" mass="8814">MIEVKIVEEWGYTLGEDSCLFKDESDSEASEPDYDVEHGDPDVCRHVDALVEELAEFVEEDDDLGLQEQVPVTRNNVA</sequence>
<accession>A0A392URI2</accession>
<protein>
    <recommendedName>
        <fullName evidence="3">DUF4283 domain protein</fullName>
    </recommendedName>
</protein>
<name>A0A392URI2_9FABA</name>
<evidence type="ECO:0008006" key="3">
    <source>
        <dbReference type="Google" id="ProtNLM"/>
    </source>
</evidence>
<reference evidence="1 2" key="1">
    <citation type="journal article" date="2018" name="Front. Plant Sci.">
        <title>Red Clover (Trifolium pratense) and Zigzag Clover (T. medium) - A Picture of Genomic Similarities and Differences.</title>
        <authorList>
            <person name="Dluhosova J."/>
            <person name="Istvanek J."/>
            <person name="Nedelnik J."/>
            <person name="Repkova J."/>
        </authorList>
    </citation>
    <scope>NUCLEOTIDE SEQUENCE [LARGE SCALE GENOMIC DNA]</scope>
    <source>
        <strain evidence="2">cv. 10/8</strain>
        <tissue evidence="1">Leaf</tissue>
    </source>
</reference>
<dbReference type="Proteomes" id="UP000265520">
    <property type="component" value="Unassembled WGS sequence"/>
</dbReference>
<feature type="non-terminal residue" evidence="1">
    <location>
        <position position="78"/>
    </location>
</feature>
<dbReference type="EMBL" id="LXQA010880885">
    <property type="protein sequence ID" value="MCI75357.1"/>
    <property type="molecule type" value="Genomic_DNA"/>
</dbReference>
<evidence type="ECO:0000313" key="2">
    <source>
        <dbReference type="Proteomes" id="UP000265520"/>
    </source>
</evidence>
<dbReference type="AlphaFoldDB" id="A0A392URI2"/>
<comment type="caution">
    <text evidence="1">The sequence shown here is derived from an EMBL/GenBank/DDBJ whole genome shotgun (WGS) entry which is preliminary data.</text>
</comment>
<organism evidence="1 2">
    <name type="scientific">Trifolium medium</name>
    <dbReference type="NCBI Taxonomy" id="97028"/>
    <lineage>
        <taxon>Eukaryota</taxon>
        <taxon>Viridiplantae</taxon>
        <taxon>Streptophyta</taxon>
        <taxon>Embryophyta</taxon>
        <taxon>Tracheophyta</taxon>
        <taxon>Spermatophyta</taxon>
        <taxon>Magnoliopsida</taxon>
        <taxon>eudicotyledons</taxon>
        <taxon>Gunneridae</taxon>
        <taxon>Pentapetalae</taxon>
        <taxon>rosids</taxon>
        <taxon>fabids</taxon>
        <taxon>Fabales</taxon>
        <taxon>Fabaceae</taxon>
        <taxon>Papilionoideae</taxon>
        <taxon>50 kb inversion clade</taxon>
        <taxon>NPAAA clade</taxon>
        <taxon>Hologalegina</taxon>
        <taxon>IRL clade</taxon>
        <taxon>Trifolieae</taxon>
        <taxon>Trifolium</taxon>
    </lineage>
</organism>